<dbReference type="Proteomes" id="UP000813427">
    <property type="component" value="Unassembled WGS sequence"/>
</dbReference>
<feature type="signal peptide" evidence="1">
    <location>
        <begin position="1"/>
        <end position="18"/>
    </location>
</feature>
<feature type="chain" id="PRO_5035445226" evidence="1">
    <location>
        <begin position="19"/>
        <end position="129"/>
    </location>
</feature>
<organism evidence="2 3">
    <name type="scientific">Fusarium tricinctum</name>
    <dbReference type="NCBI Taxonomy" id="61284"/>
    <lineage>
        <taxon>Eukaryota</taxon>
        <taxon>Fungi</taxon>
        <taxon>Dikarya</taxon>
        <taxon>Ascomycota</taxon>
        <taxon>Pezizomycotina</taxon>
        <taxon>Sordariomycetes</taxon>
        <taxon>Hypocreomycetidae</taxon>
        <taxon>Hypocreales</taxon>
        <taxon>Nectriaceae</taxon>
        <taxon>Fusarium</taxon>
        <taxon>Fusarium tricinctum species complex</taxon>
    </lineage>
</organism>
<keyword evidence="1" id="KW-0732">Signal</keyword>
<gene>
    <name evidence="2" type="ORF">BKA59DRAFT_523533</name>
</gene>
<evidence type="ECO:0000256" key="1">
    <source>
        <dbReference type="SAM" id="SignalP"/>
    </source>
</evidence>
<evidence type="ECO:0000313" key="2">
    <source>
        <dbReference type="EMBL" id="KAH7258028.1"/>
    </source>
</evidence>
<evidence type="ECO:0000313" key="3">
    <source>
        <dbReference type="Proteomes" id="UP000813427"/>
    </source>
</evidence>
<name>A0A8K0SA08_9HYPO</name>
<keyword evidence="3" id="KW-1185">Reference proteome</keyword>
<dbReference type="AlphaFoldDB" id="A0A8K0SA08"/>
<dbReference type="EMBL" id="JAGPXF010000002">
    <property type="protein sequence ID" value="KAH7258028.1"/>
    <property type="molecule type" value="Genomic_DNA"/>
</dbReference>
<reference evidence="2" key="1">
    <citation type="journal article" date="2021" name="Nat. Commun.">
        <title>Genetic determinants of endophytism in the Arabidopsis root mycobiome.</title>
        <authorList>
            <person name="Mesny F."/>
            <person name="Miyauchi S."/>
            <person name="Thiergart T."/>
            <person name="Pickel B."/>
            <person name="Atanasova L."/>
            <person name="Karlsson M."/>
            <person name="Huettel B."/>
            <person name="Barry K.W."/>
            <person name="Haridas S."/>
            <person name="Chen C."/>
            <person name="Bauer D."/>
            <person name="Andreopoulos W."/>
            <person name="Pangilinan J."/>
            <person name="LaButti K."/>
            <person name="Riley R."/>
            <person name="Lipzen A."/>
            <person name="Clum A."/>
            <person name="Drula E."/>
            <person name="Henrissat B."/>
            <person name="Kohler A."/>
            <person name="Grigoriev I.V."/>
            <person name="Martin F.M."/>
            <person name="Hacquard S."/>
        </authorList>
    </citation>
    <scope>NUCLEOTIDE SEQUENCE</scope>
    <source>
        <strain evidence="2">MPI-SDFR-AT-0068</strain>
    </source>
</reference>
<protein>
    <submittedName>
        <fullName evidence="2">Uncharacterized protein</fullName>
    </submittedName>
</protein>
<proteinExistence type="predicted"/>
<dbReference type="OrthoDB" id="4216327at2759"/>
<accession>A0A8K0SA08</accession>
<comment type="caution">
    <text evidence="2">The sequence shown here is derived from an EMBL/GenBank/DDBJ whole genome shotgun (WGS) entry which is preliminary data.</text>
</comment>
<sequence length="129" mass="14355">MQLINLCTLAIFTASAFAADCSGDSNDIINEFNFKEAYWSARELMCSNSGCTYQEACTTSAKRTATLNFTKVSIAVEIKRKNTGGKKGYKDCWDATEEIINQCISGQSKMSGTWEYNGQLYQVNGYFTK</sequence>